<proteinExistence type="predicted"/>
<dbReference type="AlphaFoldDB" id="A0A392UL22"/>
<feature type="non-terminal residue" evidence="1">
    <location>
        <position position="41"/>
    </location>
</feature>
<comment type="caution">
    <text evidence="1">The sequence shown here is derived from an EMBL/GenBank/DDBJ whole genome shotgun (WGS) entry which is preliminary data.</text>
</comment>
<evidence type="ECO:0000313" key="1">
    <source>
        <dbReference type="EMBL" id="MCI73070.1"/>
    </source>
</evidence>
<name>A0A392UL22_9FABA</name>
<organism evidence="1 2">
    <name type="scientific">Trifolium medium</name>
    <dbReference type="NCBI Taxonomy" id="97028"/>
    <lineage>
        <taxon>Eukaryota</taxon>
        <taxon>Viridiplantae</taxon>
        <taxon>Streptophyta</taxon>
        <taxon>Embryophyta</taxon>
        <taxon>Tracheophyta</taxon>
        <taxon>Spermatophyta</taxon>
        <taxon>Magnoliopsida</taxon>
        <taxon>eudicotyledons</taxon>
        <taxon>Gunneridae</taxon>
        <taxon>Pentapetalae</taxon>
        <taxon>rosids</taxon>
        <taxon>fabids</taxon>
        <taxon>Fabales</taxon>
        <taxon>Fabaceae</taxon>
        <taxon>Papilionoideae</taxon>
        <taxon>50 kb inversion clade</taxon>
        <taxon>NPAAA clade</taxon>
        <taxon>Hologalegina</taxon>
        <taxon>IRL clade</taxon>
        <taxon>Trifolieae</taxon>
        <taxon>Trifolium</taxon>
    </lineage>
</organism>
<keyword evidence="2" id="KW-1185">Reference proteome</keyword>
<reference evidence="1 2" key="1">
    <citation type="journal article" date="2018" name="Front. Plant Sci.">
        <title>Red Clover (Trifolium pratense) and Zigzag Clover (T. medium) - A Picture of Genomic Similarities and Differences.</title>
        <authorList>
            <person name="Dluhosova J."/>
            <person name="Istvanek J."/>
            <person name="Nedelnik J."/>
            <person name="Repkova J."/>
        </authorList>
    </citation>
    <scope>NUCLEOTIDE SEQUENCE [LARGE SCALE GENOMIC DNA]</scope>
    <source>
        <strain evidence="2">cv. 10/8</strain>
        <tissue evidence="1">Leaf</tissue>
    </source>
</reference>
<protein>
    <submittedName>
        <fullName evidence="1">Uncharacterized protein</fullName>
    </submittedName>
</protein>
<evidence type="ECO:0000313" key="2">
    <source>
        <dbReference type="Proteomes" id="UP000265520"/>
    </source>
</evidence>
<accession>A0A392UL22</accession>
<dbReference type="EMBL" id="LXQA010830693">
    <property type="protein sequence ID" value="MCI73070.1"/>
    <property type="molecule type" value="Genomic_DNA"/>
</dbReference>
<sequence>MVLKSWLGLEEIEKVKGIQYFCKAARGAIAGSIPPFACRFL</sequence>
<dbReference type="Proteomes" id="UP000265520">
    <property type="component" value="Unassembled WGS sequence"/>
</dbReference>